<reference evidence="3 4" key="1">
    <citation type="submission" date="2024-03" db="EMBL/GenBank/DDBJ databases">
        <authorList>
            <person name="Gkanogiannis A."/>
            <person name="Becerra Lopez-Lavalle L."/>
        </authorList>
    </citation>
    <scope>NUCLEOTIDE SEQUENCE [LARGE SCALE GENOMIC DNA]</scope>
</reference>
<dbReference type="EMBL" id="OZ021740">
    <property type="protein sequence ID" value="CAK9323925.1"/>
    <property type="molecule type" value="Genomic_DNA"/>
</dbReference>
<feature type="chain" id="PRO_5045551901" evidence="2">
    <location>
        <begin position="36"/>
        <end position="106"/>
    </location>
</feature>
<evidence type="ECO:0000313" key="4">
    <source>
        <dbReference type="Proteomes" id="UP001642487"/>
    </source>
</evidence>
<evidence type="ECO:0000256" key="1">
    <source>
        <dbReference type="SAM" id="MobiDB-lite"/>
    </source>
</evidence>
<keyword evidence="4" id="KW-1185">Reference proteome</keyword>
<sequence>MPPHSAAQPFACRHTLLHRRVLFLLLLLIPFSLESSPTQTAVSPISNSQSRNKKIKKMNPKKRKHRDPAIAFFKIWVFLFLTLSLFQDLGISHNCCAGCFKLSCCR</sequence>
<name>A0ABP0YTR6_9ROSI</name>
<keyword evidence="2" id="KW-0732">Signal</keyword>
<protein>
    <submittedName>
        <fullName evidence="3">Uncharacterized protein</fullName>
    </submittedName>
</protein>
<gene>
    <name evidence="3" type="ORF">CITCOLO1_LOCUS16140</name>
</gene>
<evidence type="ECO:0000256" key="2">
    <source>
        <dbReference type="SAM" id="SignalP"/>
    </source>
</evidence>
<feature type="compositionally biased region" description="Basic residues" evidence="1">
    <location>
        <begin position="51"/>
        <end position="65"/>
    </location>
</feature>
<accession>A0ABP0YTR6</accession>
<evidence type="ECO:0000313" key="3">
    <source>
        <dbReference type="EMBL" id="CAK9323925.1"/>
    </source>
</evidence>
<organism evidence="3 4">
    <name type="scientific">Citrullus colocynthis</name>
    <name type="common">colocynth</name>
    <dbReference type="NCBI Taxonomy" id="252529"/>
    <lineage>
        <taxon>Eukaryota</taxon>
        <taxon>Viridiplantae</taxon>
        <taxon>Streptophyta</taxon>
        <taxon>Embryophyta</taxon>
        <taxon>Tracheophyta</taxon>
        <taxon>Spermatophyta</taxon>
        <taxon>Magnoliopsida</taxon>
        <taxon>eudicotyledons</taxon>
        <taxon>Gunneridae</taxon>
        <taxon>Pentapetalae</taxon>
        <taxon>rosids</taxon>
        <taxon>fabids</taxon>
        <taxon>Cucurbitales</taxon>
        <taxon>Cucurbitaceae</taxon>
        <taxon>Benincaseae</taxon>
        <taxon>Citrullus</taxon>
    </lineage>
</organism>
<feature type="region of interest" description="Disordered" evidence="1">
    <location>
        <begin position="36"/>
        <end position="65"/>
    </location>
</feature>
<feature type="compositionally biased region" description="Polar residues" evidence="1">
    <location>
        <begin position="36"/>
        <end position="50"/>
    </location>
</feature>
<feature type="signal peptide" evidence="2">
    <location>
        <begin position="1"/>
        <end position="35"/>
    </location>
</feature>
<dbReference type="Proteomes" id="UP001642487">
    <property type="component" value="Chromosome 6"/>
</dbReference>
<proteinExistence type="predicted"/>